<accession>A0ACD3B9Q7</accession>
<protein>
    <submittedName>
        <fullName evidence="1">Uncharacterized protein</fullName>
    </submittedName>
</protein>
<organism evidence="1 2">
    <name type="scientific">Pluteus cervinus</name>
    <dbReference type="NCBI Taxonomy" id="181527"/>
    <lineage>
        <taxon>Eukaryota</taxon>
        <taxon>Fungi</taxon>
        <taxon>Dikarya</taxon>
        <taxon>Basidiomycota</taxon>
        <taxon>Agaricomycotina</taxon>
        <taxon>Agaricomycetes</taxon>
        <taxon>Agaricomycetidae</taxon>
        <taxon>Agaricales</taxon>
        <taxon>Pluteineae</taxon>
        <taxon>Pluteaceae</taxon>
        <taxon>Pluteus</taxon>
    </lineage>
</organism>
<proteinExistence type="predicted"/>
<keyword evidence="2" id="KW-1185">Reference proteome</keyword>
<evidence type="ECO:0000313" key="2">
    <source>
        <dbReference type="Proteomes" id="UP000308600"/>
    </source>
</evidence>
<gene>
    <name evidence="1" type="ORF">BDN72DRAFT_80790</name>
</gene>
<name>A0ACD3B9Q7_9AGAR</name>
<dbReference type="EMBL" id="ML208269">
    <property type="protein sequence ID" value="TFK74297.1"/>
    <property type="molecule type" value="Genomic_DNA"/>
</dbReference>
<evidence type="ECO:0000313" key="1">
    <source>
        <dbReference type="EMBL" id="TFK74297.1"/>
    </source>
</evidence>
<reference evidence="1 2" key="1">
    <citation type="journal article" date="2019" name="Nat. Ecol. Evol.">
        <title>Megaphylogeny resolves global patterns of mushroom evolution.</title>
        <authorList>
            <person name="Varga T."/>
            <person name="Krizsan K."/>
            <person name="Foldi C."/>
            <person name="Dima B."/>
            <person name="Sanchez-Garcia M."/>
            <person name="Sanchez-Ramirez S."/>
            <person name="Szollosi G.J."/>
            <person name="Szarkandi J.G."/>
            <person name="Papp V."/>
            <person name="Albert L."/>
            <person name="Andreopoulos W."/>
            <person name="Angelini C."/>
            <person name="Antonin V."/>
            <person name="Barry K.W."/>
            <person name="Bougher N.L."/>
            <person name="Buchanan P."/>
            <person name="Buyck B."/>
            <person name="Bense V."/>
            <person name="Catcheside P."/>
            <person name="Chovatia M."/>
            <person name="Cooper J."/>
            <person name="Damon W."/>
            <person name="Desjardin D."/>
            <person name="Finy P."/>
            <person name="Geml J."/>
            <person name="Haridas S."/>
            <person name="Hughes K."/>
            <person name="Justo A."/>
            <person name="Karasinski D."/>
            <person name="Kautmanova I."/>
            <person name="Kiss B."/>
            <person name="Kocsube S."/>
            <person name="Kotiranta H."/>
            <person name="LaButti K.M."/>
            <person name="Lechner B.E."/>
            <person name="Liimatainen K."/>
            <person name="Lipzen A."/>
            <person name="Lukacs Z."/>
            <person name="Mihaltcheva S."/>
            <person name="Morgado L.N."/>
            <person name="Niskanen T."/>
            <person name="Noordeloos M.E."/>
            <person name="Ohm R.A."/>
            <person name="Ortiz-Santana B."/>
            <person name="Ovrebo C."/>
            <person name="Racz N."/>
            <person name="Riley R."/>
            <person name="Savchenko A."/>
            <person name="Shiryaev A."/>
            <person name="Soop K."/>
            <person name="Spirin V."/>
            <person name="Szebenyi C."/>
            <person name="Tomsovsky M."/>
            <person name="Tulloss R.E."/>
            <person name="Uehling J."/>
            <person name="Grigoriev I.V."/>
            <person name="Vagvolgyi C."/>
            <person name="Papp T."/>
            <person name="Martin F.M."/>
            <person name="Miettinen O."/>
            <person name="Hibbett D.S."/>
            <person name="Nagy L.G."/>
        </authorList>
    </citation>
    <scope>NUCLEOTIDE SEQUENCE [LARGE SCALE GENOMIC DNA]</scope>
    <source>
        <strain evidence="1 2">NL-1719</strain>
    </source>
</reference>
<dbReference type="Proteomes" id="UP000308600">
    <property type="component" value="Unassembled WGS sequence"/>
</dbReference>
<sequence length="160" mass="18013">MDDALPDLRDVAGPHLIGYLLNSMLYGSLGVQVYFYYEAFPKDKPFIKCFVYGIFTLETLQTIMIFRDCFVIFTQGLVDPSMANSTQLGWFNVTILDGITGCIVQIFFAYRIFVLSKSKIVPSIICTVAMTQAISSIADGIIARSTSLTETNMAYWKRRL</sequence>